<feature type="repeat" description="ANK" evidence="4">
    <location>
        <begin position="137"/>
        <end position="169"/>
    </location>
</feature>
<evidence type="ECO:0000256" key="4">
    <source>
        <dbReference type="PROSITE-ProRule" id="PRU00023"/>
    </source>
</evidence>
<dbReference type="PANTHER" id="PTHR24136">
    <property type="entry name" value="SOWAH (DROSOPHILA) HOMOLOG"/>
    <property type="match status" value="1"/>
</dbReference>
<keyword evidence="3 4" id="KW-0040">ANK repeat</keyword>
<evidence type="ECO:0000256" key="3">
    <source>
        <dbReference type="ARBA" id="ARBA00023043"/>
    </source>
</evidence>
<dbReference type="PROSITE" id="PS50088">
    <property type="entry name" value="ANK_REPEAT"/>
    <property type="match status" value="1"/>
</dbReference>
<evidence type="ECO:0000313" key="6">
    <source>
        <dbReference type="EMBL" id="KAG2606255.1"/>
    </source>
</evidence>
<accession>A0A8T0TAJ8</accession>
<proteinExistence type="inferred from homology"/>
<dbReference type="Gene3D" id="1.25.40.20">
    <property type="entry name" value="Ankyrin repeat-containing domain"/>
    <property type="match status" value="1"/>
</dbReference>
<evidence type="ECO:0000256" key="2">
    <source>
        <dbReference type="ARBA" id="ARBA00022737"/>
    </source>
</evidence>
<dbReference type="InterPro" id="IPR051573">
    <property type="entry name" value="Ankyrin-SOCS_box_domain"/>
</dbReference>
<dbReference type="AlphaFoldDB" id="A0A8T0TAJ8"/>
<feature type="region of interest" description="Disordered" evidence="5">
    <location>
        <begin position="451"/>
        <end position="481"/>
    </location>
</feature>
<feature type="region of interest" description="Disordered" evidence="5">
    <location>
        <begin position="1"/>
        <end position="33"/>
    </location>
</feature>
<dbReference type="EMBL" id="CM029044">
    <property type="protein sequence ID" value="KAG2606255.1"/>
    <property type="molecule type" value="Genomic_DNA"/>
</dbReference>
<dbReference type="InterPro" id="IPR036770">
    <property type="entry name" value="Ankyrin_rpt-contain_sf"/>
</dbReference>
<dbReference type="Pfam" id="PF12796">
    <property type="entry name" value="Ank_2"/>
    <property type="match status" value="1"/>
</dbReference>
<evidence type="ECO:0000313" key="7">
    <source>
        <dbReference type="Proteomes" id="UP000823388"/>
    </source>
</evidence>
<name>A0A8T0TAJ8_PANVG</name>
<feature type="compositionally biased region" description="Polar residues" evidence="5">
    <location>
        <begin position="470"/>
        <end position="481"/>
    </location>
</feature>
<evidence type="ECO:0000256" key="5">
    <source>
        <dbReference type="SAM" id="MobiDB-lite"/>
    </source>
</evidence>
<dbReference type="GO" id="GO:0045732">
    <property type="term" value="P:positive regulation of protein catabolic process"/>
    <property type="evidence" value="ECO:0007669"/>
    <property type="project" value="TreeGrafter"/>
</dbReference>
<sequence length="507" mass="56024">METPISSAPGDANSPRASFAGGGPSEGDGSTANGRSYYDKFGYPDAASHFEAKDQETLTKYMIHVSPILQPVLAKDRVAKFENLCCGWSHFMGRRDFIFPDVLISIISQNAVRCAKVALSGDLYNGRRADPNARHRYGFTPLHAAAETFSVDMVKLLLRHGASANIRTEGDNVIEGLLPLHVAVENAGMHKFLEDHWEDGCPLEKLISLLCLPEMKMYLDTTRLIAKHTDNIVDEVWNYINGRKFVESAILLLAAQKQLRGPVNGGRSKASRDGFDVVRRRTYQAIGSLHRQATAMVNEGKNGSVLKKLKNKKEDLITAGTLVDIVDNAGEALESYIQTYSEVTHEEIIEHVSSILNSNGIVHSGMGIDTGNLKGYQYLWATAIHKSVSRVDAEEPDKAENSSSLNAKVINKVPPKGLALRDERNKFFPYWKSVLSARLMVNIVPPCEPSMKDKKAMQGTEPGRKGVRVTNKSRGNLTSAPQLGSRYECRRQLCTIVLRSLKVLRCT</sequence>
<comment type="caution">
    <text evidence="6">The sequence shown here is derived from an EMBL/GenBank/DDBJ whole genome shotgun (WGS) entry which is preliminary data.</text>
</comment>
<dbReference type="SUPFAM" id="SSF48403">
    <property type="entry name" value="Ankyrin repeat"/>
    <property type="match status" value="1"/>
</dbReference>
<dbReference type="GO" id="GO:0016567">
    <property type="term" value="P:protein ubiquitination"/>
    <property type="evidence" value="ECO:0007669"/>
    <property type="project" value="TreeGrafter"/>
</dbReference>
<evidence type="ECO:0000256" key="1">
    <source>
        <dbReference type="ARBA" id="ARBA00005949"/>
    </source>
</evidence>
<reference evidence="6" key="1">
    <citation type="submission" date="2020-05" db="EMBL/GenBank/DDBJ databases">
        <title>WGS assembly of Panicum virgatum.</title>
        <authorList>
            <person name="Lovell J.T."/>
            <person name="Jenkins J."/>
            <person name="Shu S."/>
            <person name="Juenger T.E."/>
            <person name="Schmutz J."/>
        </authorList>
    </citation>
    <scope>NUCLEOTIDE SEQUENCE</scope>
    <source>
        <strain evidence="6">AP13</strain>
    </source>
</reference>
<keyword evidence="2" id="KW-0677">Repeat</keyword>
<comment type="similarity">
    <text evidence="1">Belongs to the ankyrin SOCS box (ASB) family.</text>
</comment>
<dbReference type="SMART" id="SM00248">
    <property type="entry name" value="ANK"/>
    <property type="match status" value="1"/>
</dbReference>
<dbReference type="InterPro" id="IPR002110">
    <property type="entry name" value="Ankyrin_rpt"/>
</dbReference>
<dbReference type="PANTHER" id="PTHR24136:SF45">
    <property type="entry name" value="EXPRESSED PROTEIN"/>
    <property type="match status" value="1"/>
</dbReference>
<gene>
    <name evidence="6" type="ORF">PVAP13_4NG203500</name>
</gene>
<dbReference type="OrthoDB" id="592695at2759"/>
<organism evidence="6 7">
    <name type="scientific">Panicum virgatum</name>
    <name type="common">Blackwell switchgrass</name>
    <dbReference type="NCBI Taxonomy" id="38727"/>
    <lineage>
        <taxon>Eukaryota</taxon>
        <taxon>Viridiplantae</taxon>
        <taxon>Streptophyta</taxon>
        <taxon>Embryophyta</taxon>
        <taxon>Tracheophyta</taxon>
        <taxon>Spermatophyta</taxon>
        <taxon>Magnoliopsida</taxon>
        <taxon>Liliopsida</taxon>
        <taxon>Poales</taxon>
        <taxon>Poaceae</taxon>
        <taxon>PACMAD clade</taxon>
        <taxon>Panicoideae</taxon>
        <taxon>Panicodae</taxon>
        <taxon>Paniceae</taxon>
        <taxon>Panicinae</taxon>
        <taxon>Panicum</taxon>
        <taxon>Panicum sect. Hiantes</taxon>
    </lineage>
</organism>
<protein>
    <submittedName>
        <fullName evidence="6">Uncharacterized protein</fullName>
    </submittedName>
</protein>
<keyword evidence="7" id="KW-1185">Reference proteome</keyword>
<dbReference type="Proteomes" id="UP000823388">
    <property type="component" value="Chromosome 4N"/>
</dbReference>
<dbReference type="PROSITE" id="PS50297">
    <property type="entry name" value="ANK_REP_REGION"/>
    <property type="match status" value="1"/>
</dbReference>